<accession>A0A4Y7T982</accession>
<evidence type="ECO:0000256" key="1">
    <source>
        <dbReference type="SAM" id="MobiDB-lite"/>
    </source>
</evidence>
<name>A0A4Y7T982_COPMI</name>
<comment type="caution">
    <text evidence="2">The sequence shown here is derived from an EMBL/GenBank/DDBJ whole genome shotgun (WGS) entry which is preliminary data.</text>
</comment>
<dbReference type="STRING" id="71717.A0A4Y7T982"/>
<gene>
    <name evidence="2" type="ORF">FA13DRAFT_1733815</name>
</gene>
<evidence type="ECO:0008006" key="4">
    <source>
        <dbReference type="Google" id="ProtNLM"/>
    </source>
</evidence>
<dbReference type="PANTHER" id="PTHR41807:SF1">
    <property type="entry name" value="GLUTATHIONE TRANSFERASE 3"/>
    <property type="match status" value="1"/>
</dbReference>
<dbReference type="GO" id="GO:0016020">
    <property type="term" value="C:membrane"/>
    <property type="evidence" value="ECO:0007669"/>
    <property type="project" value="TreeGrafter"/>
</dbReference>
<dbReference type="OrthoDB" id="5569309at2759"/>
<dbReference type="Proteomes" id="UP000298030">
    <property type="component" value="Unassembled WGS sequence"/>
</dbReference>
<feature type="region of interest" description="Disordered" evidence="1">
    <location>
        <begin position="43"/>
        <end position="143"/>
    </location>
</feature>
<organism evidence="2 3">
    <name type="scientific">Coprinellus micaceus</name>
    <name type="common">Glistening ink-cap mushroom</name>
    <name type="synonym">Coprinus micaceus</name>
    <dbReference type="NCBI Taxonomy" id="71717"/>
    <lineage>
        <taxon>Eukaryota</taxon>
        <taxon>Fungi</taxon>
        <taxon>Dikarya</taxon>
        <taxon>Basidiomycota</taxon>
        <taxon>Agaricomycotina</taxon>
        <taxon>Agaricomycetes</taxon>
        <taxon>Agaricomycetidae</taxon>
        <taxon>Agaricales</taxon>
        <taxon>Agaricineae</taxon>
        <taxon>Psathyrellaceae</taxon>
        <taxon>Coprinellus</taxon>
    </lineage>
</organism>
<dbReference type="AlphaFoldDB" id="A0A4Y7T982"/>
<protein>
    <recommendedName>
        <fullName evidence="4">SAP domain-containing protein</fullName>
    </recommendedName>
</protein>
<dbReference type="PANTHER" id="PTHR41807">
    <property type="entry name" value="GLUTATHIONE TRANSFERASE 3"/>
    <property type="match status" value="1"/>
</dbReference>
<feature type="compositionally biased region" description="Polar residues" evidence="1">
    <location>
        <begin position="68"/>
        <end position="79"/>
    </location>
</feature>
<evidence type="ECO:0000313" key="2">
    <source>
        <dbReference type="EMBL" id="TEB30498.1"/>
    </source>
</evidence>
<dbReference type="EMBL" id="QPFP01000023">
    <property type="protein sequence ID" value="TEB30498.1"/>
    <property type="molecule type" value="Genomic_DNA"/>
</dbReference>
<keyword evidence="3" id="KW-1185">Reference proteome</keyword>
<evidence type="ECO:0000313" key="3">
    <source>
        <dbReference type="Proteomes" id="UP000298030"/>
    </source>
</evidence>
<proteinExistence type="predicted"/>
<reference evidence="2 3" key="1">
    <citation type="journal article" date="2019" name="Nat. Ecol. Evol.">
        <title>Megaphylogeny resolves global patterns of mushroom evolution.</title>
        <authorList>
            <person name="Varga T."/>
            <person name="Krizsan K."/>
            <person name="Foldi C."/>
            <person name="Dima B."/>
            <person name="Sanchez-Garcia M."/>
            <person name="Sanchez-Ramirez S."/>
            <person name="Szollosi G.J."/>
            <person name="Szarkandi J.G."/>
            <person name="Papp V."/>
            <person name="Albert L."/>
            <person name="Andreopoulos W."/>
            <person name="Angelini C."/>
            <person name="Antonin V."/>
            <person name="Barry K.W."/>
            <person name="Bougher N.L."/>
            <person name="Buchanan P."/>
            <person name="Buyck B."/>
            <person name="Bense V."/>
            <person name="Catcheside P."/>
            <person name="Chovatia M."/>
            <person name="Cooper J."/>
            <person name="Damon W."/>
            <person name="Desjardin D."/>
            <person name="Finy P."/>
            <person name="Geml J."/>
            <person name="Haridas S."/>
            <person name="Hughes K."/>
            <person name="Justo A."/>
            <person name="Karasinski D."/>
            <person name="Kautmanova I."/>
            <person name="Kiss B."/>
            <person name="Kocsube S."/>
            <person name="Kotiranta H."/>
            <person name="LaButti K.M."/>
            <person name="Lechner B.E."/>
            <person name="Liimatainen K."/>
            <person name="Lipzen A."/>
            <person name="Lukacs Z."/>
            <person name="Mihaltcheva S."/>
            <person name="Morgado L.N."/>
            <person name="Niskanen T."/>
            <person name="Noordeloos M.E."/>
            <person name="Ohm R.A."/>
            <person name="Ortiz-Santana B."/>
            <person name="Ovrebo C."/>
            <person name="Racz N."/>
            <person name="Riley R."/>
            <person name="Savchenko A."/>
            <person name="Shiryaev A."/>
            <person name="Soop K."/>
            <person name="Spirin V."/>
            <person name="Szebenyi C."/>
            <person name="Tomsovsky M."/>
            <person name="Tulloss R.E."/>
            <person name="Uehling J."/>
            <person name="Grigoriev I.V."/>
            <person name="Vagvolgyi C."/>
            <person name="Papp T."/>
            <person name="Martin F.M."/>
            <person name="Miettinen O."/>
            <person name="Hibbett D.S."/>
            <person name="Nagy L.G."/>
        </authorList>
    </citation>
    <scope>NUCLEOTIDE SEQUENCE [LARGE SCALE GENOMIC DNA]</scope>
    <source>
        <strain evidence="2 3">FP101781</strain>
    </source>
</reference>
<dbReference type="InterPro" id="IPR038872">
    <property type="entry name" value="Put_GTT3"/>
</dbReference>
<feature type="compositionally biased region" description="Pro residues" evidence="1">
    <location>
        <begin position="131"/>
        <end position="142"/>
    </location>
</feature>
<sequence length="389" mass="41688">MAPITYSGALQPKKKSELQEIALALRISDQGTKDEIQARIKKHLDANTGSLEDDPMFAGLYGRRRRSAQPQLAPPTTASEKPRSSNRIAALDSIRETTPVKDLPSPAESKDPSPTPYTSPRIAHKADASVPPTPSSLPPLPESPIKSIVQRRVVQQTQREILPHGTELVEATRAFLSNSRNIWTLSSLFEALYIISTVIPWKYAAVPLSPTSISPSAPTLAVPYPPLSVFQTSTFWLVLLHWAIPTLIAPAFVGNLISFNPTSASTASTAPEPGSTTAVTNKRASTDLPFDPLTAAIVRLAAAIAYPYASFASQEHIFGLDVLGYNLRVFNASLGLAFAFAEAIQGAPRSFARTLAGEQRLAVQSLSVSRGGTPVRGFIGEAGESSEVD</sequence>